<feature type="transmembrane region" description="Helical" evidence="6">
    <location>
        <begin position="53"/>
        <end position="75"/>
    </location>
</feature>
<accession>A0A663MEG3</accession>
<dbReference type="Ensembl" id="ENSACUT00000010940.1">
    <property type="protein sequence ID" value="ENSACUP00000010244.1"/>
    <property type="gene ID" value="ENSACUG00000006934.1"/>
</dbReference>
<evidence type="ECO:0000256" key="1">
    <source>
        <dbReference type="ARBA" id="ARBA00004141"/>
    </source>
</evidence>
<name>A0A663MEG3_ATHCN</name>
<dbReference type="GO" id="GO:0030514">
    <property type="term" value="P:negative regulation of BMP signaling pathway"/>
    <property type="evidence" value="ECO:0007669"/>
    <property type="project" value="TreeGrafter"/>
</dbReference>
<feature type="transmembrane region" description="Helical" evidence="6">
    <location>
        <begin position="113"/>
        <end position="135"/>
    </location>
</feature>
<dbReference type="InterPro" id="IPR051832">
    <property type="entry name" value="mTOR-Rac_regulators"/>
</dbReference>
<dbReference type="InterPro" id="IPR037368">
    <property type="entry name" value="GPR155_DEP"/>
</dbReference>
<evidence type="ECO:0000256" key="3">
    <source>
        <dbReference type="ARBA" id="ARBA00022989"/>
    </source>
</evidence>
<dbReference type="GeneID" id="113482278"/>
<proteinExistence type="predicted"/>
<evidence type="ECO:0000313" key="9">
    <source>
        <dbReference type="Proteomes" id="UP000472269"/>
    </source>
</evidence>
<feature type="transmembrane region" description="Helical" evidence="6">
    <location>
        <begin position="255"/>
        <end position="273"/>
    </location>
</feature>
<keyword evidence="9" id="KW-1185">Reference proteome</keyword>
<feature type="transmembrane region" description="Helical" evidence="6">
    <location>
        <begin position="220"/>
        <end position="243"/>
    </location>
</feature>
<dbReference type="InterPro" id="IPR000591">
    <property type="entry name" value="DEP_dom"/>
</dbReference>
<evidence type="ECO:0000256" key="5">
    <source>
        <dbReference type="SAM" id="MobiDB-lite"/>
    </source>
</evidence>
<dbReference type="GO" id="GO:0016020">
    <property type="term" value="C:membrane"/>
    <property type="evidence" value="ECO:0007669"/>
    <property type="project" value="UniProtKB-SubCell"/>
</dbReference>
<feature type="domain" description="DEP" evidence="7">
    <location>
        <begin position="780"/>
        <end position="834"/>
    </location>
</feature>
<feature type="transmembrane region" description="Helical" evidence="6">
    <location>
        <begin position="493"/>
        <end position="513"/>
    </location>
</feature>
<feature type="compositionally biased region" description="Low complexity" evidence="5">
    <location>
        <begin position="597"/>
        <end position="618"/>
    </location>
</feature>
<gene>
    <name evidence="8" type="primary">GPR155</name>
</gene>
<feature type="transmembrane region" description="Helical" evidence="6">
    <location>
        <begin position="427"/>
        <end position="446"/>
    </location>
</feature>
<keyword evidence="2 6" id="KW-0812">Transmembrane</keyword>
<feature type="transmembrane region" description="Helical" evidence="6">
    <location>
        <begin position="351"/>
        <end position="377"/>
    </location>
</feature>
<dbReference type="Gene3D" id="1.20.1070.10">
    <property type="entry name" value="Rhodopsin 7-helix transmembrane proteins"/>
    <property type="match status" value="1"/>
</dbReference>
<reference evidence="8" key="1">
    <citation type="submission" date="2025-08" db="UniProtKB">
        <authorList>
            <consortium name="Ensembl"/>
        </authorList>
    </citation>
    <scope>IDENTIFICATION</scope>
</reference>
<dbReference type="CDD" id="cd04443">
    <property type="entry name" value="DEP_GPR155"/>
    <property type="match status" value="1"/>
</dbReference>
<dbReference type="Proteomes" id="UP000472269">
    <property type="component" value="Unplaced"/>
</dbReference>
<dbReference type="InterPro" id="IPR036388">
    <property type="entry name" value="WH-like_DNA-bd_sf"/>
</dbReference>
<dbReference type="InterPro" id="IPR036390">
    <property type="entry name" value="WH_DNA-bd_sf"/>
</dbReference>
<dbReference type="SMART" id="SM00049">
    <property type="entry name" value="DEP"/>
    <property type="match status" value="1"/>
</dbReference>
<evidence type="ECO:0000256" key="2">
    <source>
        <dbReference type="ARBA" id="ARBA00022692"/>
    </source>
</evidence>
<feature type="transmembrane region" description="Helical" evidence="6">
    <location>
        <begin position="452"/>
        <end position="481"/>
    </location>
</feature>
<sequence length="843" mass="93197">MLFFWKKWSKKMDNYSDFNAKNLSSSANMSISLPGQVGLNSTSGTPSMSISRLFPALLECFGIILCGYVAGRANIITSTQAKGLGNFVSRFALPALLFKNMVVLNFSDVNWSFLYSILVAKAAVFFLVCVLTLLVASPENRFSKAGLFPIFATQSNDFALGYPIVEALYQTTYPEYLQYIYLVAPISLMMLNPLGFIFCEIQKWRDNRTVSLSKIKIVGLALLRVLQNPIVFMVFIGIASNFILGQKIPEYLENFLDGLGSSFSGSALFYLGLTMVGQTKKLTKGMFVALILLITAKLLMMPFLCREMVELLDKSDSVVNHTSLSNYAFLYGVFPAAPGVAIFASQFNMEVGIITSGMVISTFVSAPIMYVSAWLLTIPSMDPNPLASALQNVSFDISIVSLISLIWSLTVVLLSKKYKQLPHMITTNLLVAQFIACIGMVVWNFVVKEKDITVQILVFIFLYSSLYSTYLWTGFLSFSLFLLRKRETVKIPIGFIIIAGWGIPTLLVGILLIVGERNNASIDSAFFYGKYQIITTAVILFISILMSGVSLMCMNRSRQESSYEVLNPYSPRSQVEDVEVEGGEGNRVSATVPQPSPGSSAQPSPGSSAQPSPGSSAQPSAERGCCSCQTTNGELSCARESKAVSNAVESKVPPIETADQCVSHCSTQTCVLAQEEQLLQTGDKQLARHVLLCLLLIVGLFAGFICFGIFGLDKHLIILPFKRRLEFFWGGREAAGHTDPSVPEEIRMTCQQFVRYHRDHCVKSIVRGRRCGAKISTGIFFGCDLVNWLMQVGLASDRGEAVMYGDRLMKGGVVQHITNEFEFRDEYLYYRFIPKRSVAVESH</sequence>
<dbReference type="GO" id="GO:0035556">
    <property type="term" value="P:intracellular signal transduction"/>
    <property type="evidence" value="ECO:0007669"/>
    <property type="project" value="InterPro"/>
</dbReference>
<dbReference type="AlphaFoldDB" id="A0A663MEG3"/>
<keyword evidence="4 6" id="KW-0472">Membrane</keyword>
<comment type="subcellular location">
    <subcellularLocation>
        <location evidence="1">Membrane</location>
        <topology evidence="1">Multi-pass membrane protein</topology>
    </subcellularLocation>
</comment>
<feature type="transmembrane region" description="Helical" evidence="6">
    <location>
        <begin position="285"/>
        <end position="304"/>
    </location>
</feature>
<dbReference type="GO" id="GO:0055085">
    <property type="term" value="P:transmembrane transport"/>
    <property type="evidence" value="ECO:0007669"/>
    <property type="project" value="InterPro"/>
</dbReference>
<dbReference type="PANTHER" id="PTHR22829">
    <property type="entry name" value="DEP DOMAIN PROTEIN"/>
    <property type="match status" value="1"/>
</dbReference>
<dbReference type="Pfam" id="PF03547">
    <property type="entry name" value="Mem_trans"/>
    <property type="match status" value="1"/>
</dbReference>
<evidence type="ECO:0000259" key="7">
    <source>
        <dbReference type="PROSITE" id="PS50186"/>
    </source>
</evidence>
<protein>
    <submittedName>
        <fullName evidence="8">G protein-coupled receptor 155</fullName>
    </submittedName>
</protein>
<feature type="transmembrane region" description="Helical" evidence="6">
    <location>
        <begin position="690"/>
        <end position="712"/>
    </location>
</feature>
<feature type="region of interest" description="Disordered" evidence="5">
    <location>
        <begin position="575"/>
        <end position="618"/>
    </location>
</feature>
<feature type="transmembrane region" description="Helical" evidence="6">
    <location>
        <begin position="177"/>
        <end position="199"/>
    </location>
</feature>
<evidence type="ECO:0000313" key="8">
    <source>
        <dbReference type="Ensembl" id="ENSACUP00000010244.1"/>
    </source>
</evidence>
<reference evidence="8" key="2">
    <citation type="submission" date="2025-09" db="UniProtKB">
        <authorList>
            <consortium name="Ensembl"/>
        </authorList>
    </citation>
    <scope>IDENTIFICATION</scope>
</reference>
<dbReference type="Pfam" id="PF00610">
    <property type="entry name" value="DEP"/>
    <property type="match status" value="1"/>
</dbReference>
<dbReference type="CTD" id="151556"/>
<dbReference type="InterPro" id="IPR004776">
    <property type="entry name" value="Mem_transp_PIN-like"/>
</dbReference>
<feature type="transmembrane region" description="Helical" evidence="6">
    <location>
        <begin position="87"/>
        <end position="107"/>
    </location>
</feature>
<organism evidence="8 9">
    <name type="scientific">Athene cunicularia</name>
    <name type="common">Burrowing owl</name>
    <name type="synonym">Speotyto cunicularia</name>
    <dbReference type="NCBI Taxonomy" id="194338"/>
    <lineage>
        <taxon>Eukaryota</taxon>
        <taxon>Metazoa</taxon>
        <taxon>Chordata</taxon>
        <taxon>Craniata</taxon>
        <taxon>Vertebrata</taxon>
        <taxon>Euteleostomi</taxon>
        <taxon>Archelosauria</taxon>
        <taxon>Archosauria</taxon>
        <taxon>Dinosauria</taxon>
        <taxon>Saurischia</taxon>
        <taxon>Theropoda</taxon>
        <taxon>Coelurosauria</taxon>
        <taxon>Aves</taxon>
        <taxon>Neognathae</taxon>
        <taxon>Neoaves</taxon>
        <taxon>Telluraves</taxon>
        <taxon>Strigiformes</taxon>
        <taxon>Strigidae</taxon>
        <taxon>Athene</taxon>
    </lineage>
</organism>
<evidence type="ECO:0000256" key="6">
    <source>
        <dbReference type="SAM" id="Phobius"/>
    </source>
</evidence>
<feature type="transmembrane region" description="Helical" evidence="6">
    <location>
        <begin position="533"/>
        <end position="554"/>
    </location>
</feature>
<dbReference type="PROSITE" id="PS50186">
    <property type="entry name" value="DEP"/>
    <property type="match status" value="1"/>
</dbReference>
<dbReference type="Gene3D" id="1.10.10.10">
    <property type="entry name" value="Winged helix-like DNA-binding domain superfamily/Winged helix DNA-binding domain"/>
    <property type="match status" value="1"/>
</dbReference>
<dbReference type="SUPFAM" id="SSF46785">
    <property type="entry name" value="Winged helix' DNA-binding domain"/>
    <property type="match status" value="1"/>
</dbReference>
<dbReference type="RefSeq" id="XP_026708579.1">
    <property type="nucleotide sequence ID" value="XM_026852778.1"/>
</dbReference>
<keyword evidence="3 6" id="KW-1133">Transmembrane helix</keyword>
<feature type="transmembrane region" description="Helical" evidence="6">
    <location>
        <begin position="324"/>
        <end position="344"/>
    </location>
</feature>
<dbReference type="PANTHER" id="PTHR22829:SF5">
    <property type="entry name" value="INTEGRAL MEMBRANE PROTEIN GPR155"/>
    <property type="match status" value="1"/>
</dbReference>
<feature type="transmembrane region" description="Helical" evidence="6">
    <location>
        <begin position="397"/>
        <end position="415"/>
    </location>
</feature>
<evidence type="ECO:0000256" key="4">
    <source>
        <dbReference type="ARBA" id="ARBA00023136"/>
    </source>
</evidence>